<evidence type="ECO:0000313" key="2">
    <source>
        <dbReference type="Proteomes" id="UP001151699"/>
    </source>
</evidence>
<dbReference type="Proteomes" id="UP001151699">
    <property type="component" value="Chromosome A"/>
</dbReference>
<dbReference type="AlphaFoldDB" id="A0A9Q0N6Y0"/>
<organism evidence="1 2">
    <name type="scientific">Pseudolycoriella hygida</name>
    <dbReference type="NCBI Taxonomy" id="35572"/>
    <lineage>
        <taxon>Eukaryota</taxon>
        <taxon>Metazoa</taxon>
        <taxon>Ecdysozoa</taxon>
        <taxon>Arthropoda</taxon>
        <taxon>Hexapoda</taxon>
        <taxon>Insecta</taxon>
        <taxon>Pterygota</taxon>
        <taxon>Neoptera</taxon>
        <taxon>Endopterygota</taxon>
        <taxon>Diptera</taxon>
        <taxon>Nematocera</taxon>
        <taxon>Sciaroidea</taxon>
        <taxon>Sciaridae</taxon>
        <taxon>Pseudolycoriella</taxon>
    </lineage>
</organism>
<sequence length="413" mass="45628">MISVTTKQVAHIAAQVRAKQLATKDTQDKLQQIVVQYHEDHPDVSDKELARQFLQHISADYETSVSISNYLRAQDVNQVGFPIKISKTHVQLNMAKGWIEEQEENLVSQIIAGKFYHKLSNEIPSAELPALRSPSATQYWGNENPSVSSALLFDIVAGCNGKRDNLTGAATFFPFLNSSYEFPDSIVPASYPFATKKGMTLFGDYQFGAHRYFPEQLVFGPEDCSTAVGKATYLDVEKIRTINTSEMQNAYDASMASGMPDSNYHYKAITHLKGDVKDSQLRLIQEGDIYLVKGHTALIATKPDNMGNITTIQFSRDIDSAGSKVLGGGTYDYDLRKGATGMKDGIYILRPADMEPLHESCPLTELLSLIGTNYATRFPEGPENISGDSRIFLPDDTIPPVGETSSFPILLMC</sequence>
<protein>
    <submittedName>
        <fullName evidence="1">Uncharacterized protein</fullName>
    </submittedName>
</protein>
<accession>A0A9Q0N6Y0</accession>
<gene>
    <name evidence="1" type="ORF">Bhyg_00071</name>
</gene>
<reference evidence="1" key="1">
    <citation type="submission" date="2022-07" db="EMBL/GenBank/DDBJ databases">
        <authorList>
            <person name="Trinca V."/>
            <person name="Uliana J.V.C."/>
            <person name="Torres T.T."/>
            <person name="Ward R.J."/>
            <person name="Monesi N."/>
        </authorList>
    </citation>
    <scope>NUCLEOTIDE SEQUENCE</scope>
    <source>
        <strain evidence="1">HSMRA1968</strain>
        <tissue evidence="1">Whole embryos</tissue>
    </source>
</reference>
<dbReference type="OrthoDB" id="8299875at2759"/>
<dbReference type="EMBL" id="WJQU01000001">
    <property type="protein sequence ID" value="KAJ6644876.1"/>
    <property type="molecule type" value="Genomic_DNA"/>
</dbReference>
<name>A0A9Q0N6Y0_9DIPT</name>
<evidence type="ECO:0000313" key="1">
    <source>
        <dbReference type="EMBL" id="KAJ6644876.1"/>
    </source>
</evidence>
<comment type="caution">
    <text evidence="1">The sequence shown here is derived from an EMBL/GenBank/DDBJ whole genome shotgun (WGS) entry which is preliminary data.</text>
</comment>
<proteinExistence type="predicted"/>
<keyword evidence="2" id="KW-1185">Reference proteome</keyword>